<reference evidence="4 5" key="1">
    <citation type="journal article" date="2012" name="PLoS Pathog.">
        <title>Diverse lifestyles and strategies of plant pathogenesis encoded in the genomes of eighteen Dothideomycetes fungi.</title>
        <authorList>
            <person name="Ohm R.A."/>
            <person name="Feau N."/>
            <person name="Henrissat B."/>
            <person name="Schoch C.L."/>
            <person name="Horwitz B.A."/>
            <person name="Barry K.W."/>
            <person name="Condon B.J."/>
            <person name="Copeland A.C."/>
            <person name="Dhillon B."/>
            <person name="Glaser F."/>
            <person name="Hesse C.N."/>
            <person name="Kosti I."/>
            <person name="LaButti K."/>
            <person name="Lindquist E.A."/>
            <person name="Lucas S."/>
            <person name="Salamov A.A."/>
            <person name="Bradshaw R.E."/>
            <person name="Ciuffetti L."/>
            <person name="Hamelin R.C."/>
            <person name="Kema G.H.J."/>
            <person name="Lawrence C."/>
            <person name="Scott J.A."/>
            <person name="Spatafora J.W."/>
            <person name="Turgeon B.G."/>
            <person name="de Wit P.J.G.M."/>
            <person name="Zhong S."/>
            <person name="Goodwin S.B."/>
            <person name="Grigoriev I.V."/>
        </authorList>
    </citation>
    <scope>NUCLEOTIDE SEQUENCE [LARGE SCALE GENOMIC DNA]</scope>
    <source>
        <strain evidence="5">28A</strain>
    </source>
</reference>
<proteinExistence type="inferred from homology"/>
<dbReference type="Gene3D" id="3.90.25.10">
    <property type="entry name" value="UDP-galactose 4-epimerase, domain 1"/>
    <property type="match status" value="1"/>
</dbReference>
<dbReference type="OrthoDB" id="3358371at2759"/>
<accession>R0IGT3</accession>
<dbReference type="InterPro" id="IPR036291">
    <property type="entry name" value="NAD(P)-bd_dom_sf"/>
</dbReference>
<keyword evidence="2" id="KW-0521">NADP</keyword>
<dbReference type="PANTHER" id="PTHR42748:SF31">
    <property type="entry name" value="NMRA-LIKE DOMAIN-CONTAINING PROTEIN-RELATED"/>
    <property type="match status" value="1"/>
</dbReference>
<dbReference type="PANTHER" id="PTHR42748">
    <property type="entry name" value="NITROGEN METABOLITE REPRESSION PROTEIN NMRA FAMILY MEMBER"/>
    <property type="match status" value="1"/>
</dbReference>
<dbReference type="InterPro" id="IPR008030">
    <property type="entry name" value="NmrA-like"/>
</dbReference>
<dbReference type="Gene3D" id="3.40.50.720">
    <property type="entry name" value="NAD(P)-binding Rossmann-like Domain"/>
    <property type="match status" value="1"/>
</dbReference>
<feature type="domain" description="NmrA-like" evidence="3">
    <location>
        <begin position="1"/>
        <end position="300"/>
    </location>
</feature>
<dbReference type="Pfam" id="PF05368">
    <property type="entry name" value="NmrA"/>
    <property type="match status" value="1"/>
</dbReference>
<reference evidence="4 5" key="2">
    <citation type="journal article" date="2013" name="PLoS Genet.">
        <title>Comparative genome structure, secondary metabolite, and effector coding capacity across Cochliobolus pathogens.</title>
        <authorList>
            <person name="Condon B.J."/>
            <person name="Leng Y."/>
            <person name="Wu D."/>
            <person name="Bushley K.E."/>
            <person name="Ohm R.A."/>
            <person name="Otillar R."/>
            <person name="Martin J."/>
            <person name="Schackwitz W."/>
            <person name="Grimwood J."/>
            <person name="MohdZainudin N."/>
            <person name="Xue C."/>
            <person name="Wang R."/>
            <person name="Manning V.A."/>
            <person name="Dhillon B."/>
            <person name="Tu Z.J."/>
            <person name="Steffenson B.J."/>
            <person name="Salamov A."/>
            <person name="Sun H."/>
            <person name="Lowry S."/>
            <person name="LaButti K."/>
            <person name="Han J."/>
            <person name="Copeland A."/>
            <person name="Lindquist E."/>
            <person name="Barry K."/>
            <person name="Schmutz J."/>
            <person name="Baker S.E."/>
            <person name="Ciuffetti L.M."/>
            <person name="Grigoriev I.V."/>
            <person name="Zhong S."/>
            <person name="Turgeon B.G."/>
        </authorList>
    </citation>
    <scope>NUCLEOTIDE SEQUENCE [LARGE SCALE GENOMIC DNA]</scope>
    <source>
        <strain evidence="5">28A</strain>
    </source>
</reference>
<protein>
    <recommendedName>
        <fullName evidence="3">NmrA-like domain-containing protein</fullName>
    </recommendedName>
</protein>
<dbReference type="SUPFAM" id="SSF51735">
    <property type="entry name" value="NAD(P)-binding Rossmann-fold domains"/>
    <property type="match status" value="1"/>
</dbReference>
<gene>
    <name evidence="4" type="ORF">SETTUDRAFT_93688</name>
</gene>
<sequence>MTKLITVFGATGNQGGSVVRAILVHAQLSTQWRIRGITRSPDKPDARAMVERGVEMVAVNLNSKESILQAIRGSDAVFGVTNYWEKASLAHELQQGRNLTDACLESKVSHLIWSSLPHVSKITGGKLANLHHFDSKALVEEYILETGQPASFVLPGFFMANVPGSIKRVAAENGDGYTLTQLFHPHTQIPMLDVAHDFGRFVAACLARPDLTMGKHVRAASGWATPLDVCAAVQAVTGKPCTFHEMRDSEWKGGEELRENMDMIKDWMYYGPGAKEGVEWSQGVVGDVGGWDGFADFEGFLRRVGFS</sequence>
<evidence type="ECO:0000259" key="3">
    <source>
        <dbReference type="Pfam" id="PF05368"/>
    </source>
</evidence>
<evidence type="ECO:0000313" key="4">
    <source>
        <dbReference type="EMBL" id="EOA84206.1"/>
    </source>
</evidence>
<comment type="similarity">
    <text evidence="1">Belongs to the NmrA-type oxidoreductase family.</text>
</comment>
<dbReference type="Proteomes" id="UP000016935">
    <property type="component" value="Unassembled WGS sequence"/>
</dbReference>
<dbReference type="EMBL" id="KB908814">
    <property type="protein sequence ID" value="EOA84206.1"/>
    <property type="molecule type" value="Genomic_DNA"/>
</dbReference>
<evidence type="ECO:0000256" key="1">
    <source>
        <dbReference type="ARBA" id="ARBA00006328"/>
    </source>
</evidence>
<dbReference type="CDD" id="cd05251">
    <property type="entry name" value="NmrA_like_SDR_a"/>
    <property type="match status" value="1"/>
</dbReference>
<keyword evidence="5" id="KW-1185">Reference proteome</keyword>
<dbReference type="HOGENOM" id="CLU_007383_8_1_1"/>
<organism evidence="4 5">
    <name type="scientific">Exserohilum turcicum (strain 28A)</name>
    <name type="common">Northern leaf blight fungus</name>
    <name type="synonym">Setosphaeria turcica</name>
    <dbReference type="NCBI Taxonomy" id="671987"/>
    <lineage>
        <taxon>Eukaryota</taxon>
        <taxon>Fungi</taxon>
        <taxon>Dikarya</taxon>
        <taxon>Ascomycota</taxon>
        <taxon>Pezizomycotina</taxon>
        <taxon>Dothideomycetes</taxon>
        <taxon>Pleosporomycetidae</taxon>
        <taxon>Pleosporales</taxon>
        <taxon>Pleosporineae</taxon>
        <taxon>Pleosporaceae</taxon>
        <taxon>Exserohilum</taxon>
    </lineage>
</organism>
<evidence type="ECO:0000256" key="2">
    <source>
        <dbReference type="ARBA" id="ARBA00022857"/>
    </source>
</evidence>
<dbReference type="InterPro" id="IPR051164">
    <property type="entry name" value="NmrA-like_oxidored"/>
</dbReference>
<dbReference type="RefSeq" id="XP_008028566.1">
    <property type="nucleotide sequence ID" value="XM_008030375.1"/>
</dbReference>
<dbReference type="eggNOG" id="ENOG502QQEA">
    <property type="taxonomic scope" value="Eukaryota"/>
</dbReference>
<dbReference type="AlphaFoldDB" id="R0IGT3"/>
<name>R0IGT3_EXST2</name>
<dbReference type="GO" id="GO:0005634">
    <property type="term" value="C:nucleus"/>
    <property type="evidence" value="ECO:0007669"/>
    <property type="project" value="TreeGrafter"/>
</dbReference>
<dbReference type="STRING" id="671987.R0IGT3"/>
<evidence type="ECO:0000313" key="5">
    <source>
        <dbReference type="Proteomes" id="UP000016935"/>
    </source>
</evidence>
<dbReference type="GeneID" id="19406050"/>